<organism evidence="2 3">
    <name type="scientific">Alkalicoccobacillus porphyridii</name>
    <dbReference type="NCBI Taxonomy" id="2597270"/>
    <lineage>
        <taxon>Bacteria</taxon>
        <taxon>Bacillati</taxon>
        <taxon>Bacillota</taxon>
        <taxon>Bacilli</taxon>
        <taxon>Bacillales</taxon>
        <taxon>Bacillaceae</taxon>
        <taxon>Alkalicoccobacillus</taxon>
    </lineage>
</organism>
<dbReference type="InterPro" id="IPR039793">
    <property type="entry name" value="UROS/Hem4"/>
</dbReference>
<dbReference type="RefSeq" id="WP_143848322.1">
    <property type="nucleotide sequence ID" value="NZ_VLXZ01000004.1"/>
</dbReference>
<dbReference type="NCBIfam" id="NF004584">
    <property type="entry name" value="PRK05928.2-1"/>
    <property type="match status" value="1"/>
</dbReference>
<dbReference type="InterPro" id="IPR003754">
    <property type="entry name" value="4pyrrol_synth_uPrphyn_synth"/>
</dbReference>
<reference evidence="2 3" key="1">
    <citation type="submission" date="2019-07" db="EMBL/GenBank/DDBJ databases">
        <authorList>
            <person name="Park Y.J."/>
            <person name="Jeong S.E."/>
            <person name="Jung H.S."/>
        </authorList>
    </citation>
    <scope>NUCLEOTIDE SEQUENCE [LARGE SCALE GENOMIC DNA]</scope>
    <source>
        <strain evidence="3">P16(2019)</strain>
    </source>
</reference>
<name>A0A554A078_9BACI</name>
<evidence type="ECO:0000313" key="2">
    <source>
        <dbReference type="EMBL" id="TSB47092.1"/>
    </source>
</evidence>
<keyword evidence="3" id="KW-1185">Reference proteome</keyword>
<dbReference type="EMBL" id="VLXZ01000004">
    <property type="protein sequence ID" value="TSB47092.1"/>
    <property type="molecule type" value="Genomic_DNA"/>
</dbReference>
<dbReference type="CDD" id="cd06578">
    <property type="entry name" value="HemD"/>
    <property type="match status" value="1"/>
</dbReference>
<dbReference type="PANTHER" id="PTHR40082">
    <property type="entry name" value="BLR5956 PROTEIN"/>
    <property type="match status" value="1"/>
</dbReference>
<dbReference type="Gene3D" id="3.40.50.10090">
    <property type="match status" value="2"/>
</dbReference>
<dbReference type="OrthoDB" id="9775656at2"/>
<accession>A0A554A078</accession>
<gene>
    <name evidence="2" type="ORF">FN960_08745</name>
</gene>
<dbReference type="Pfam" id="PF02602">
    <property type="entry name" value="HEM4"/>
    <property type="match status" value="1"/>
</dbReference>
<dbReference type="Proteomes" id="UP000318521">
    <property type="component" value="Unassembled WGS sequence"/>
</dbReference>
<protein>
    <submittedName>
        <fullName evidence="2">Uroporphyrinogen-III synthase</fullName>
        <ecNumber evidence="2">4.2.1.75</ecNumber>
    </submittedName>
</protein>
<sequence>MKGLANCHIALAASRKTDEMQAIIRKQGGTSSVRSLQGTVFLADHDVAADFKKAVTSKPDVFVFTTGIGTETLFRVAEKESFDEELHLALQQSTIAIRGYKTLSVLKKYGYEPDVRDEDGTTAGLINAMQDLDLLNKKVMVQLHGMDAPSLRAFLEEKQAKVEEILPYQHISVHEQDVLILLDELMNHVYEAVCFTTAIQARELFKVAEANHQKEALLNLFDEQVLAVSVGKVTTEELTSQGVKRVIYPEHERMGAMIMELAHHLKETRV</sequence>
<proteinExistence type="predicted"/>
<dbReference type="GO" id="GO:0004852">
    <property type="term" value="F:uroporphyrinogen-III synthase activity"/>
    <property type="evidence" value="ECO:0007669"/>
    <property type="project" value="UniProtKB-EC"/>
</dbReference>
<dbReference type="GO" id="GO:0006780">
    <property type="term" value="P:uroporphyrinogen III biosynthetic process"/>
    <property type="evidence" value="ECO:0007669"/>
    <property type="project" value="InterPro"/>
</dbReference>
<dbReference type="EC" id="4.2.1.75" evidence="2"/>
<comment type="caution">
    <text evidence="2">The sequence shown here is derived from an EMBL/GenBank/DDBJ whole genome shotgun (WGS) entry which is preliminary data.</text>
</comment>
<dbReference type="PANTHER" id="PTHR40082:SF1">
    <property type="entry name" value="BLR5956 PROTEIN"/>
    <property type="match status" value="1"/>
</dbReference>
<evidence type="ECO:0000313" key="3">
    <source>
        <dbReference type="Proteomes" id="UP000318521"/>
    </source>
</evidence>
<keyword evidence="2" id="KW-0456">Lyase</keyword>
<dbReference type="AlphaFoldDB" id="A0A554A078"/>
<dbReference type="SUPFAM" id="SSF69618">
    <property type="entry name" value="HemD-like"/>
    <property type="match status" value="1"/>
</dbReference>
<evidence type="ECO:0000259" key="1">
    <source>
        <dbReference type="Pfam" id="PF02602"/>
    </source>
</evidence>
<dbReference type="InterPro" id="IPR036108">
    <property type="entry name" value="4pyrrol_syn_uPrphyn_synt_sf"/>
</dbReference>
<feature type="domain" description="Tetrapyrrole biosynthesis uroporphyrinogen III synthase" evidence="1">
    <location>
        <begin position="18"/>
        <end position="258"/>
    </location>
</feature>